<evidence type="ECO:0000313" key="3">
    <source>
        <dbReference type="Proteomes" id="UP000595220"/>
    </source>
</evidence>
<dbReference type="InterPro" id="IPR035931">
    <property type="entry name" value="YlxR-like_sf"/>
</dbReference>
<dbReference type="SUPFAM" id="SSF64376">
    <property type="entry name" value="YlxR-like"/>
    <property type="match status" value="1"/>
</dbReference>
<dbReference type="RefSeq" id="WP_082175819.1">
    <property type="nucleotide sequence ID" value="NZ_CP012072.1"/>
</dbReference>
<keyword evidence="3" id="KW-1185">Reference proteome</keyword>
<dbReference type="Pfam" id="PF04296">
    <property type="entry name" value="YlxR"/>
    <property type="match status" value="1"/>
</dbReference>
<proteinExistence type="predicted"/>
<evidence type="ECO:0000313" key="2">
    <source>
        <dbReference type="EMBL" id="QQC43105.1"/>
    </source>
</evidence>
<dbReference type="InterPro" id="IPR007393">
    <property type="entry name" value="YlxR_dom"/>
</dbReference>
<feature type="domain" description="YlxR" evidence="1">
    <location>
        <begin position="1"/>
        <end position="61"/>
    </location>
</feature>
<accession>A0AAQ0BV51</accession>
<dbReference type="EMBL" id="CP066065">
    <property type="protein sequence ID" value="QQC43105.1"/>
    <property type="molecule type" value="Genomic_DNA"/>
</dbReference>
<organism evidence="2 3">
    <name type="scientific">Schaalia meyeri</name>
    <dbReference type="NCBI Taxonomy" id="52773"/>
    <lineage>
        <taxon>Bacteria</taxon>
        <taxon>Bacillati</taxon>
        <taxon>Actinomycetota</taxon>
        <taxon>Actinomycetes</taxon>
        <taxon>Actinomycetales</taxon>
        <taxon>Actinomycetaceae</taxon>
        <taxon>Schaalia</taxon>
    </lineage>
</organism>
<gene>
    <name evidence="2" type="ORF">I6H42_04575</name>
</gene>
<protein>
    <submittedName>
        <fullName evidence="2">YlxR family protein</fullName>
    </submittedName>
</protein>
<dbReference type="PANTHER" id="PTHR34215">
    <property type="entry name" value="BLL0784 PROTEIN"/>
    <property type="match status" value="1"/>
</dbReference>
<dbReference type="Gene3D" id="3.30.1230.10">
    <property type="entry name" value="YlxR-like"/>
    <property type="match status" value="1"/>
</dbReference>
<evidence type="ECO:0000259" key="1">
    <source>
        <dbReference type="Pfam" id="PF04296"/>
    </source>
</evidence>
<dbReference type="Proteomes" id="UP000595220">
    <property type="component" value="Chromosome"/>
</dbReference>
<dbReference type="AlphaFoldDB" id="A0AAQ0BV51"/>
<dbReference type="InterPro" id="IPR037465">
    <property type="entry name" value="YlxR"/>
</dbReference>
<name>A0AAQ0BV51_9ACTO</name>
<dbReference type="PANTHER" id="PTHR34215:SF1">
    <property type="entry name" value="YLXR DOMAIN-CONTAINING PROTEIN"/>
    <property type="match status" value="1"/>
</dbReference>
<sequence length="67" mass="7427">MLRIVRSPDGSTRVDRAAALPGRGAWIHPDAGCVQRARVRRALARAFRTADVSENVWEAVEELITTQ</sequence>
<reference evidence="2 3" key="1">
    <citation type="submission" date="2020-12" db="EMBL/GenBank/DDBJ databases">
        <title>FDA dAtabase for Regulatory Grade micrObial Sequences (FDA-ARGOS): Supporting development and validation of Infectious Disease Dx tests.</title>
        <authorList>
            <person name="Sproer C."/>
            <person name="Gronow S."/>
            <person name="Severitt S."/>
            <person name="Schroder I."/>
            <person name="Tallon L."/>
            <person name="Sadzewicz L."/>
            <person name="Zhao X."/>
            <person name="Boylan J."/>
            <person name="Ott S."/>
            <person name="Bowen H."/>
            <person name="Vavikolanu K."/>
            <person name="Mehta A."/>
            <person name="Aluvathingal J."/>
            <person name="Nadendla S."/>
            <person name="Lowell S."/>
            <person name="Myers T."/>
            <person name="Yan Y."/>
            <person name="Sichtig H."/>
        </authorList>
    </citation>
    <scope>NUCLEOTIDE SEQUENCE [LARGE SCALE GENOMIC DNA]</scope>
    <source>
        <strain evidence="2 3">FDAARGOS_985</strain>
    </source>
</reference>